<protein>
    <submittedName>
        <fullName evidence="4">SPOC domain-containing protein 1</fullName>
    </submittedName>
</protein>
<dbReference type="InterPro" id="IPR003618">
    <property type="entry name" value="TFIIS_cen_dom"/>
</dbReference>
<dbReference type="RefSeq" id="XP_025031451.1">
    <property type="nucleotide sequence ID" value="XM_025175683.1"/>
</dbReference>
<dbReference type="Gene3D" id="1.10.472.30">
    <property type="entry name" value="Transcription elongation factor S-II, central domain"/>
    <property type="match status" value="1"/>
</dbReference>
<dbReference type="PANTHER" id="PTHR11477">
    <property type="entry name" value="TRANSCRIPTION FACTOR S-II ZINC FINGER DOMAIN-CONTAINING PROTEIN"/>
    <property type="match status" value="1"/>
</dbReference>
<dbReference type="SMART" id="SM00510">
    <property type="entry name" value="TFS2M"/>
    <property type="match status" value="1"/>
</dbReference>
<dbReference type="OrthoDB" id="1884872at2759"/>
<dbReference type="CTD" id="90853"/>
<dbReference type="InterPro" id="IPR036575">
    <property type="entry name" value="TFIIS_cen_dom_sf"/>
</dbReference>
<dbReference type="Proteomes" id="UP000695026">
    <property type="component" value="Unplaced"/>
</dbReference>
<dbReference type="Pfam" id="PF07744">
    <property type="entry name" value="SPOC"/>
    <property type="match status" value="1"/>
</dbReference>
<evidence type="ECO:0000259" key="2">
    <source>
        <dbReference type="PROSITE" id="PS51321"/>
    </source>
</evidence>
<dbReference type="GeneID" id="112542533"/>
<dbReference type="AlphaFoldDB" id="A0A9F5J7H7"/>
<evidence type="ECO:0000313" key="4">
    <source>
        <dbReference type="RefSeq" id="XP_025031451.1"/>
    </source>
</evidence>
<proteinExistence type="predicted"/>
<feature type="compositionally biased region" description="Basic and acidic residues" evidence="1">
    <location>
        <begin position="220"/>
        <end position="231"/>
    </location>
</feature>
<sequence length="682" mass="76533">MPNSWLSQEQSRIKVVDALKETLQKRLNDSPDLDVEKKTASKIAKKVEKEIFKRFGRVDRLYKTKYRTLLFNLKSTDNQLFHKLMLGKIAPKRLVQMSSLEMAPKELAEWRAKKNKHLLEMIEKEEREVPRRCSEKFTHKGIVEIYREADMDLVSEELIESSLRKEGNSYGEAPSSVVGNQRGELAADSKKGFEPPTYTCTFKQKVNTSKILHQNITYSEDDRRPLDDDRPAVASTPNRKRQVRKQSSRSVIWNGLIQMFSVKQFVAKAYPVSGYGCQLCQALPAILQSKGCILPEDVWTYVDSIWPENRKGMGVIRFHPSLPKDVGPYHTLYTYLNNRQRYGIVESSQVEIFLVPLPANQLVPSQLHPVGGPGLDRCHPSLLLGLILPRRTCLDTLKTSHDLLPKAKRKRVTSKDGTETVPSHLQVDVDQEQTPQHLSKEGLYSGEGLTNLPKQEGLTVDTLLGLIEQFKRDIIYRVPSSSCYQDARDEVNQPSLGDTFHSATGSASTGEQLDNLTLEILGAQPCKSGEEVQFCIDPYPSDFCSMLGLLSPSEVLCPDQHGTHAHGAQGINTFEDLLLPNVLCAEAVAPFEECQVQLSPQIPCTNTIGEHNSSVQETLSLIQHVTQLQSNTQNQEPQPFNLLTQEIASALSQIPAGIELFPVQQDDATYDQLEILSSTFKG</sequence>
<organism evidence="3 4">
    <name type="scientific">Python bivittatus</name>
    <name type="common">Burmese python</name>
    <name type="synonym">Python molurus bivittatus</name>
    <dbReference type="NCBI Taxonomy" id="176946"/>
    <lineage>
        <taxon>Eukaryota</taxon>
        <taxon>Metazoa</taxon>
        <taxon>Chordata</taxon>
        <taxon>Craniata</taxon>
        <taxon>Vertebrata</taxon>
        <taxon>Euteleostomi</taxon>
        <taxon>Lepidosauria</taxon>
        <taxon>Squamata</taxon>
        <taxon>Bifurcata</taxon>
        <taxon>Unidentata</taxon>
        <taxon>Episquamata</taxon>
        <taxon>Toxicofera</taxon>
        <taxon>Serpentes</taxon>
        <taxon>Henophidia</taxon>
        <taxon>Pythonidae</taxon>
        <taxon>Python</taxon>
    </lineage>
</organism>
<feature type="domain" description="TFIIS central" evidence="2">
    <location>
        <begin position="11"/>
        <end position="130"/>
    </location>
</feature>
<dbReference type="SUPFAM" id="SSF46942">
    <property type="entry name" value="Elongation factor TFIIS domain 2"/>
    <property type="match status" value="1"/>
</dbReference>
<dbReference type="GO" id="GO:0005634">
    <property type="term" value="C:nucleus"/>
    <property type="evidence" value="ECO:0007669"/>
    <property type="project" value="TreeGrafter"/>
</dbReference>
<dbReference type="KEGG" id="pbi:112542533"/>
<dbReference type="PROSITE" id="PS51321">
    <property type="entry name" value="TFIIS_CENTRAL"/>
    <property type="match status" value="1"/>
</dbReference>
<dbReference type="OMA" id="CTNTIGE"/>
<evidence type="ECO:0000256" key="1">
    <source>
        <dbReference type="SAM" id="MobiDB-lite"/>
    </source>
</evidence>
<dbReference type="InterPro" id="IPR012921">
    <property type="entry name" value="SPOC_C"/>
</dbReference>
<evidence type="ECO:0000313" key="3">
    <source>
        <dbReference type="Proteomes" id="UP000695026"/>
    </source>
</evidence>
<feature type="region of interest" description="Disordered" evidence="1">
    <location>
        <begin position="217"/>
        <end position="246"/>
    </location>
</feature>
<gene>
    <name evidence="4" type="primary">SPOCD1</name>
</gene>
<dbReference type="GO" id="GO:0006351">
    <property type="term" value="P:DNA-templated transcription"/>
    <property type="evidence" value="ECO:0007669"/>
    <property type="project" value="InterPro"/>
</dbReference>
<dbReference type="Pfam" id="PF07500">
    <property type="entry name" value="TFIIS_M"/>
    <property type="match status" value="1"/>
</dbReference>
<reference evidence="4" key="1">
    <citation type="submission" date="2025-08" db="UniProtKB">
        <authorList>
            <consortium name="RefSeq"/>
        </authorList>
    </citation>
    <scope>IDENTIFICATION</scope>
    <source>
        <tissue evidence="4">Liver</tissue>
    </source>
</reference>
<keyword evidence="3" id="KW-1185">Reference proteome</keyword>
<dbReference type="PANTHER" id="PTHR11477:SF13">
    <property type="entry name" value="DEATH-INDUCER OBLITERATOR 1"/>
    <property type="match status" value="1"/>
</dbReference>
<name>A0A9F5J7H7_PYTBI</name>
<accession>A0A9F5J7H7</accession>